<gene>
    <name evidence="2" type="ORF">HJ583_003710</name>
</gene>
<protein>
    <recommendedName>
        <fullName evidence="4">AsmA-like C-terminal domain-containing protein</fullName>
    </recommendedName>
</protein>
<feature type="signal peptide" evidence="1">
    <location>
        <begin position="1"/>
        <end position="32"/>
    </location>
</feature>
<dbReference type="RefSeq" id="WP_170020588.1">
    <property type="nucleotide sequence ID" value="NZ_JABCSC020000001.1"/>
</dbReference>
<evidence type="ECO:0000313" key="3">
    <source>
        <dbReference type="Proteomes" id="UP000778523"/>
    </source>
</evidence>
<evidence type="ECO:0008006" key="4">
    <source>
        <dbReference type="Google" id="ProtNLM"/>
    </source>
</evidence>
<evidence type="ECO:0000256" key="1">
    <source>
        <dbReference type="SAM" id="SignalP"/>
    </source>
</evidence>
<sequence length="399" mass="42265">MIAHRALRGILPTLLKTALLLNLSFSGAQASAAPEKQTWLGLPVEFAAQSYAFKKGPAIELDKVKVMTATPIEISRAWMMPDWADWITEFKTRKVRVVAGEIVAKPSSLARLGVVDGPSSRFVTRIEFSSLKLMFGDTPLSLPAGEMQFGDDGAMSRIRVQLEGGISLDLSPREGGRLGVLVQTGNFKPQLLSAFRFDSVVAQGEMADDYVLLDRIGANGDGGSLSGVLRLVSAGKFLLEGELKMESVRARDVIDRLYPRAVVDGILSGSFKISSSADTLAELGKSVVVEGNYVLKSGSIDRFGLLEGMRRSGTGVVGGGLLRFEQISGKFGGRTGAPAQANFQGLSSGALRGSSNFVIDPDGRLKGSVSGTLALPGGEVISRNFELSGKASAPSLIAR</sequence>
<feature type="chain" id="PRO_5046168457" description="AsmA-like C-terminal domain-containing protein" evidence="1">
    <location>
        <begin position="33"/>
        <end position="399"/>
    </location>
</feature>
<accession>A0ABX2ICM3</accession>
<reference evidence="2 3" key="1">
    <citation type="submission" date="2020-06" db="EMBL/GenBank/DDBJ databases">
        <title>Draft genome of Uliginosibacterium sp. IMCC34675.</title>
        <authorList>
            <person name="Song J."/>
        </authorList>
    </citation>
    <scope>NUCLEOTIDE SEQUENCE [LARGE SCALE GENOMIC DNA]</scope>
    <source>
        <strain evidence="2 3">IMCC34675</strain>
    </source>
</reference>
<evidence type="ECO:0000313" key="2">
    <source>
        <dbReference type="EMBL" id="NSL54123.1"/>
    </source>
</evidence>
<organism evidence="2 3">
    <name type="scientific">Uliginosibacterium aquaticum</name>
    <dbReference type="NCBI Taxonomy" id="2731212"/>
    <lineage>
        <taxon>Bacteria</taxon>
        <taxon>Pseudomonadati</taxon>
        <taxon>Pseudomonadota</taxon>
        <taxon>Betaproteobacteria</taxon>
        <taxon>Rhodocyclales</taxon>
        <taxon>Zoogloeaceae</taxon>
        <taxon>Uliginosibacterium</taxon>
    </lineage>
</organism>
<proteinExistence type="predicted"/>
<dbReference type="Proteomes" id="UP000778523">
    <property type="component" value="Unassembled WGS sequence"/>
</dbReference>
<keyword evidence="1" id="KW-0732">Signal</keyword>
<dbReference type="EMBL" id="JABCSC020000001">
    <property type="protein sequence ID" value="NSL54123.1"/>
    <property type="molecule type" value="Genomic_DNA"/>
</dbReference>
<comment type="caution">
    <text evidence="2">The sequence shown here is derived from an EMBL/GenBank/DDBJ whole genome shotgun (WGS) entry which is preliminary data.</text>
</comment>
<name>A0ABX2ICM3_9RHOO</name>
<keyword evidence="3" id="KW-1185">Reference proteome</keyword>